<feature type="transmembrane region" description="Helical" evidence="8">
    <location>
        <begin position="12"/>
        <end position="29"/>
    </location>
</feature>
<evidence type="ECO:0000256" key="8">
    <source>
        <dbReference type="SAM" id="Phobius"/>
    </source>
</evidence>
<dbReference type="InterPro" id="IPR007272">
    <property type="entry name" value="Sulf_transp_TsuA/YedE"/>
</dbReference>
<feature type="transmembrane region" description="Helical" evidence="8">
    <location>
        <begin position="279"/>
        <end position="297"/>
    </location>
</feature>
<feature type="transmembrane region" description="Helical" evidence="8">
    <location>
        <begin position="405"/>
        <end position="431"/>
    </location>
</feature>
<feature type="transmembrane region" description="Helical" evidence="8">
    <location>
        <begin position="75"/>
        <end position="97"/>
    </location>
</feature>
<evidence type="ECO:0000313" key="9">
    <source>
        <dbReference type="EMBL" id="VAX15476.1"/>
    </source>
</evidence>
<evidence type="ECO:0000256" key="6">
    <source>
        <dbReference type="ARBA" id="ARBA00022989"/>
    </source>
</evidence>
<keyword evidence="2" id="KW-0813">Transport</keyword>
<keyword evidence="4" id="KW-0997">Cell inner membrane</keyword>
<comment type="subcellular location">
    <subcellularLocation>
        <location evidence="1">Cell inner membrane</location>
        <topology evidence="1">Multi-pass membrane protein</topology>
    </subcellularLocation>
</comment>
<proteinExistence type="predicted"/>
<name>A0A3B1BB09_9ZZZZ</name>
<dbReference type="PANTHER" id="PTHR30574:SF1">
    <property type="entry name" value="SULPHUR TRANSPORT DOMAIN-CONTAINING PROTEIN"/>
    <property type="match status" value="1"/>
</dbReference>
<sequence length="477" mass="51946">MTMDAKEKKKELWAFGITGFFVLVSVWTYSMSEYYVYLIAYLWFGFVYGMALQYGRFCFSSAFRDLFAVGVPRMAVGIMIATILFAFVASLITAMGLSTFHPAPTSIHSAIGGLIFGIGMVFAGGCASGSLYKSGEGNGPAMIVILSISLTQATFVDIGGVFNKLVPASWAKSALEKGLPESINVSDGWVDQYLAGYVWNQPVTTFAKMLGMENKSFTGALLGDFFIGVVLPALLLLAIVYFFWGRTGYKKKIVKAKGAMSFKDELAGFWTMVMASKRTAIAGLVLGVACGMQMFVMRGLRLKFGINNAGEILHNLGSDFGLSVRGTVFDPGYWYVTTQEAQWVGWALHKLGWNNMDNIFFGYVNGIPNPLFNPADWMSVALIGGAAVMALLHNEFKWKAPTLELAIWAALGGFFMGIGSRLALGCNIGAFFVRVANGDPSGWLFGMGMILGAYIGVKIFNIYTDRKMAKEMEACGF</sequence>
<reference evidence="9" key="1">
    <citation type="submission" date="2018-06" db="EMBL/GenBank/DDBJ databases">
        <authorList>
            <person name="Zhirakovskaya E."/>
        </authorList>
    </citation>
    <scope>NUCLEOTIDE SEQUENCE</scope>
</reference>
<evidence type="ECO:0000256" key="3">
    <source>
        <dbReference type="ARBA" id="ARBA00022475"/>
    </source>
</evidence>
<keyword evidence="6 8" id="KW-1133">Transmembrane helix</keyword>
<keyword evidence="7 8" id="KW-0472">Membrane</keyword>
<dbReference type="GO" id="GO:0005886">
    <property type="term" value="C:plasma membrane"/>
    <property type="evidence" value="ECO:0007669"/>
    <property type="project" value="UniProtKB-SubCell"/>
</dbReference>
<feature type="transmembrane region" description="Helical" evidence="8">
    <location>
        <begin position="143"/>
        <end position="162"/>
    </location>
</feature>
<feature type="transmembrane region" description="Helical" evidence="8">
    <location>
        <begin position="377"/>
        <end position="393"/>
    </location>
</feature>
<evidence type="ECO:0000256" key="2">
    <source>
        <dbReference type="ARBA" id="ARBA00022448"/>
    </source>
</evidence>
<evidence type="ECO:0000256" key="1">
    <source>
        <dbReference type="ARBA" id="ARBA00004429"/>
    </source>
</evidence>
<accession>A0A3B1BB09</accession>
<dbReference type="PANTHER" id="PTHR30574">
    <property type="entry name" value="INNER MEMBRANE PROTEIN YEDE"/>
    <property type="match status" value="1"/>
</dbReference>
<gene>
    <name evidence="9" type="ORF">MNBD_NITROSPINAE04-1329</name>
</gene>
<evidence type="ECO:0000256" key="5">
    <source>
        <dbReference type="ARBA" id="ARBA00022692"/>
    </source>
</evidence>
<feature type="transmembrane region" description="Helical" evidence="8">
    <location>
        <begin position="225"/>
        <end position="244"/>
    </location>
</feature>
<keyword evidence="3" id="KW-1003">Cell membrane</keyword>
<evidence type="ECO:0000256" key="4">
    <source>
        <dbReference type="ARBA" id="ARBA00022519"/>
    </source>
</evidence>
<dbReference type="Pfam" id="PF04143">
    <property type="entry name" value="Sulf_transp"/>
    <property type="match status" value="1"/>
</dbReference>
<dbReference type="AlphaFoldDB" id="A0A3B1BB09"/>
<dbReference type="EMBL" id="UOGA01000039">
    <property type="protein sequence ID" value="VAX15476.1"/>
    <property type="molecule type" value="Genomic_DNA"/>
</dbReference>
<feature type="transmembrane region" description="Helical" evidence="8">
    <location>
        <begin position="35"/>
        <end position="54"/>
    </location>
</feature>
<feature type="transmembrane region" description="Helical" evidence="8">
    <location>
        <begin position="109"/>
        <end position="131"/>
    </location>
</feature>
<evidence type="ECO:0000256" key="7">
    <source>
        <dbReference type="ARBA" id="ARBA00023136"/>
    </source>
</evidence>
<keyword evidence="5 8" id="KW-0812">Transmembrane</keyword>
<protein>
    <submittedName>
        <fullName evidence="9">UPF0394 inner membrane protein YeeE family protein</fullName>
    </submittedName>
</protein>
<organism evidence="9">
    <name type="scientific">hydrothermal vent metagenome</name>
    <dbReference type="NCBI Taxonomy" id="652676"/>
    <lineage>
        <taxon>unclassified sequences</taxon>
        <taxon>metagenomes</taxon>
        <taxon>ecological metagenomes</taxon>
    </lineage>
</organism>
<feature type="transmembrane region" description="Helical" evidence="8">
    <location>
        <begin position="443"/>
        <end position="463"/>
    </location>
</feature>